<proteinExistence type="predicted"/>
<keyword evidence="1" id="KW-0862">Zinc</keyword>
<dbReference type="Gene3D" id="3.30.70.270">
    <property type="match status" value="1"/>
</dbReference>
<dbReference type="Gene3D" id="1.10.4020.10">
    <property type="entry name" value="DNA breaking-rejoining enzymes"/>
    <property type="match status" value="1"/>
</dbReference>
<evidence type="ECO:0000259" key="5">
    <source>
        <dbReference type="PROSITE" id="PS50994"/>
    </source>
</evidence>
<evidence type="ECO:0000256" key="2">
    <source>
        <dbReference type="SAM" id="Coils"/>
    </source>
</evidence>
<dbReference type="InterPro" id="IPR038269">
    <property type="entry name" value="SCAN_sf"/>
</dbReference>
<dbReference type="PROSITE" id="PS50994">
    <property type="entry name" value="INTEGRASE"/>
    <property type="match status" value="1"/>
</dbReference>
<dbReference type="InterPro" id="IPR003309">
    <property type="entry name" value="SCAN_dom"/>
</dbReference>
<dbReference type="Proteomes" id="UP000683360">
    <property type="component" value="Unassembled WGS sequence"/>
</dbReference>
<dbReference type="SUPFAM" id="SSF47353">
    <property type="entry name" value="Retrovirus capsid dimerization domain-like"/>
    <property type="match status" value="1"/>
</dbReference>
<keyword evidence="2" id="KW-0175">Coiled coil</keyword>
<dbReference type="SUPFAM" id="SSF56672">
    <property type="entry name" value="DNA/RNA polymerases"/>
    <property type="match status" value="1"/>
</dbReference>
<comment type="caution">
    <text evidence="6">The sequence shown here is derived from an EMBL/GenBank/DDBJ whole genome shotgun (WGS) entry which is preliminary data.</text>
</comment>
<dbReference type="GO" id="GO:0008270">
    <property type="term" value="F:zinc ion binding"/>
    <property type="evidence" value="ECO:0007669"/>
    <property type="project" value="UniProtKB-KW"/>
</dbReference>
<dbReference type="SUPFAM" id="SSF57756">
    <property type="entry name" value="Retrovirus zinc finger-like domains"/>
    <property type="match status" value="1"/>
</dbReference>
<gene>
    <name evidence="6" type="ORF">MEDL_52323</name>
</gene>
<dbReference type="InterPro" id="IPR043128">
    <property type="entry name" value="Rev_trsase/Diguanyl_cyclase"/>
</dbReference>
<dbReference type="InterPro" id="IPR012337">
    <property type="entry name" value="RNaseH-like_sf"/>
</dbReference>
<dbReference type="PROSITE" id="PS50158">
    <property type="entry name" value="ZF_CCHC"/>
    <property type="match status" value="1"/>
</dbReference>
<evidence type="ECO:0000256" key="1">
    <source>
        <dbReference type="PROSITE-ProRule" id="PRU00047"/>
    </source>
</evidence>
<dbReference type="AlphaFoldDB" id="A0A8S3U923"/>
<dbReference type="FunFam" id="3.30.70.270:FF:000026">
    <property type="entry name" value="Transposon Ty3-G Gag-Pol polyprotein"/>
    <property type="match status" value="1"/>
</dbReference>
<protein>
    <submittedName>
        <fullName evidence="6">Uncharacterized protein</fullName>
    </submittedName>
</protein>
<feature type="domain" description="Integrase catalytic" evidence="5">
    <location>
        <begin position="561"/>
        <end position="646"/>
    </location>
</feature>
<evidence type="ECO:0000256" key="3">
    <source>
        <dbReference type="SAM" id="MobiDB-lite"/>
    </source>
</evidence>
<dbReference type="Pfam" id="PF02023">
    <property type="entry name" value="SCAN"/>
    <property type="match status" value="1"/>
</dbReference>
<evidence type="ECO:0000259" key="4">
    <source>
        <dbReference type="PROSITE" id="PS50158"/>
    </source>
</evidence>
<dbReference type="InterPro" id="IPR001584">
    <property type="entry name" value="Integrase_cat-core"/>
</dbReference>
<dbReference type="CDD" id="cd00303">
    <property type="entry name" value="retropepsin_like"/>
    <property type="match status" value="1"/>
</dbReference>
<dbReference type="SUPFAM" id="SSF53098">
    <property type="entry name" value="Ribonuclease H-like"/>
    <property type="match status" value="1"/>
</dbReference>
<feature type="region of interest" description="Disordered" evidence="3">
    <location>
        <begin position="232"/>
        <end position="262"/>
    </location>
</feature>
<accession>A0A8S3U923</accession>
<dbReference type="InterPro" id="IPR001878">
    <property type="entry name" value="Znf_CCHC"/>
</dbReference>
<keyword evidence="1" id="KW-0479">Metal-binding</keyword>
<dbReference type="Gene3D" id="3.30.420.10">
    <property type="entry name" value="Ribonuclease H-like superfamily/Ribonuclease H"/>
    <property type="match status" value="1"/>
</dbReference>
<dbReference type="InterPro" id="IPR036397">
    <property type="entry name" value="RNaseH_sf"/>
</dbReference>
<sequence>MADLIDKGETASTCLNLYREMQAAERDERAAERDMRKAEMDNSYRLRELELREKELATGGKSSFKTSESKLPKFSEGQDPDVFLKAFEKLVTLHKIQKSEWPLRLIPLLCGKALEAYSRLSDEDSRLYDKIKTAILVRYELTSEAYRAKFRNSAQFAGESFKGFSVRIEGFLRHWCAREDIDGSFDKLYDLMVRDQLTVSSDKDLRLWIQEHTPPDLRSLVELAEAYQTAHKDVGKGNDKAQSSSDYQKKQHSKSNGSNQGQYKRETRTCFVCNRKGHIAPDCTLRNKQPFKQGKIGLCLNKPGQTEPCSTVDEYASGMTIRLPGVSCDEVKTNKVPGLDIVEGKVNSKPVSVLRDTGCSTVFVNQKFVDSDKFTGKSRDICLADGSTRVCKEVWIDINTPFVSGTVLALVLDTPFAELIIGNYVNTYIPTSVKDTVVVSDDSVDFSVLDPVLDPSSEPCQAVQTRSQKIKQSDEEIRIEKNTEKYSDDLPLTEPFQITNSDSNFQICTRQELIDAQKSDHTLDTIRSYITDDSDEQSCPECQRGVQKGRVSKAPLISIPPMDEPFQRIAIDFVGPLPLTENKNRYILVCMDYATRYPEAFPLANQEAETVADTLIELFSRVGVAKELLTDQGSNFMSDLMVQKVLCGHEDYADSFIDDVGIFSDSWSFHLEHLRIVFQLLREARLTARPSKCLFGFSELEFLGHIAGNGTIKPIQDKVSAIREFPVPTTKKNVRSFLGLIGFYRKFIPKFAEISLPLTDLTKKNVPNKVKWLDIHQRSFDALKHEICKDSVLRSPDLNRKFILQTDASVWSRCCFGAGI</sequence>
<dbReference type="OrthoDB" id="6119952at2759"/>
<organism evidence="6 7">
    <name type="scientific">Mytilus edulis</name>
    <name type="common">Blue mussel</name>
    <dbReference type="NCBI Taxonomy" id="6550"/>
    <lineage>
        <taxon>Eukaryota</taxon>
        <taxon>Metazoa</taxon>
        <taxon>Spiralia</taxon>
        <taxon>Lophotrochozoa</taxon>
        <taxon>Mollusca</taxon>
        <taxon>Bivalvia</taxon>
        <taxon>Autobranchia</taxon>
        <taxon>Pteriomorphia</taxon>
        <taxon>Mytilida</taxon>
        <taxon>Mytiloidea</taxon>
        <taxon>Mytilidae</taxon>
        <taxon>Mytilinae</taxon>
        <taxon>Mytilus</taxon>
    </lineage>
</organism>
<dbReference type="PANTHER" id="PTHR46888:SF1">
    <property type="entry name" value="RIBONUCLEASE H"/>
    <property type="match status" value="1"/>
</dbReference>
<name>A0A8S3U923_MYTED</name>
<evidence type="ECO:0000313" key="7">
    <source>
        <dbReference type="Proteomes" id="UP000683360"/>
    </source>
</evidence>
<feature type="coiled-coil region" evidence="2">
    <location>
        <begin position="14"/>
        <end position="41"/>
    </location>
</feature>
<keyword evidence="1" id="KW-0863">Zinc-finger</keyword>
<dbReference type="EMBL" id="CAJPWZ010002543">
    <property type="protein sequence ID" value="CAG2239994.1"/>
    <property type="molecule type" value="Genomic_DNA"/>
</dbReference>
<dbReference type="GO" id="GO:0003676">
    <property type="term" value="F:nucleic acid binding"/>
    <property type="evidence" value="ECO:0007669"/>
    <property type="project" value="InterPro"/>
</dbReference>
<keyword evidence="7" id="KW-1185">Reference proteome</keyword>
<dbReference type="GO" id="GO:0015074">
    <property type="term" value="P:DNA integration"/>
    <property type="evidence" value="ECO:0007669"/>
    <property type="project" value="InterPro"/>
</dbReference>
<evidence type="ECO:0000313" key="6">
    <source>
        <dbReference type="EMBL" id="CAG2239994.1"/>
    </source>
</evidence>
<feature type="domain" description="CCHC-type" evidence="4">
    <location>
        <begin position="270"/>
        <end position="283"/>
    </location>
</feature>
<dbReference type="InterPro" id="IPR043502">
    <property type="entry name" value="DNA/RNA_pol_sf"/>
</dbReference>
<dbReference type="PANTHER" id="PTHR46888">
    <property type="entry name" value="ZINC KNUCKLE DOMAINCONTAINING PROTEIN-RELATED"/>
    <property type="match status" value="1"/>
</dbReference>
<dbReference type="Pfam" id="PF00665">
    <property type="entry name" value="rve"/>
    <property type="match status" value="1"/>
</dbReference>
<reference evidence="6" key="1">
    <citation type="submission" date="2021-03" db="EMBL/GenBank/DDBJ databases">
        <authorList>
            <person name="Bekaert M."/>
        </authorList>
    </citation>
    <scope>NUCLEOTIDE SEQUENCE</scope>
</reference>
<dbReference type="InterPro" id="IPR036875">
    <property type="entry name" value="Znf_CCHC_sf"/>
</dbReference>